<feature type="domain" description="SSD" evidence="8">
    <location>
        <begin position="561"/>
        <end position="689"/>
    </location>
</feature>
<evidence type="ECO:0000313" key="10">
    <source>
        <dbReference type="Proteomes" id="UP001500839"/>
    </source>
</evidence>
<name>A0ABP9CZS4_9ACTN</name>
<dbReference type="InterPro" id="IPR050545">
    <property type="entry name" value="Mycobact_MmpL"/>
</dbReference>
<evidence type="ECO:0000256" key="4">
    <source>
        <dbReference type="ARBA" id="ARBA00022692"/>
    </source>
</evidence>
<feature type="transmembrane region" description="Helical" evidence="7">
    <location>
        <begin position="310"/>
        <end position="331"/>
    </location>
</feature>
<dbReference type="InterPro" id="IPR000731">
    <property type="entry name" value="SSD"/>
</dbReference>
<dbReference type="SUPFAM" id="SSF82866">
    <property type="entry name" value="Multidrug efflux transporter AcrB transmembrane domain"/>
    <property type="match status" value="2"/>
</dbReference>
<comment type="caution">
    <text evidence="9">The sequence shown here is derived from an EMBL/GenBank/DDBJ whole genome shotgun (WGS) entry which is preliminary data.</text>
</comment>
<reference evidence="10" key="1">
    <citation type="journal article" date="2019" name="Int. J. Syst. Evol. Microbiol.">
        <title>The Global Catalogue of Microorganisms (GCM) 10K type strain sequencing project: providing services to taxonomists for standard genome sequencing and annotation.</title>
        <authorList>
            <consortium name="The Broad Institute Genomics Platform"/>
            <consortium name="The Broad Institute Genome Sequencing Center for Infectious Disease"/>
            <person name="Wu L."/>
            <person name="Ma J."/>
        </authorList>
    </citation>
    <scope>NUCLEOTIDE SEQUENCE [LARGE SCALE GENOMIC DNA]</scope>
    <source>
        <strain evidence="10">JCM 18542</strain>
    </source>
</reference>
<keyword evidence="6 7" id="KW-0472">Membrane</keyword>
<dbReference type="PROSITE" id="PS50156">
    <property type="entry name" value="SSD"/>
    <property type="match status" value="1"/>
</dbReference>
<dbReference type="Proteomes" id="UP001500839">
    <property type="component" value="Unassembled WGS sequence"/>
</dbReference>
<feature type="transmembrane region" description="Helical" evidence="7">
    <location>
        <begin position="659"/>
        <end position="679"/>
    </location>
</feature>
<dbReference type="Pfam" id="PF03176">
    <property type="entry name" value="MMPL"/>
    <property type="match status" value="2"/>
</dbReference>
<comment type="similarity">
    <text evidence="2">Belongs to the resistance-nodulation-cell division (RND) (TC 2.A.6) family. MmpL subfamily.</text>
</comment>
<evidence type="ECO:0000256" key="2">
    <source>
        <dbReference type="ARBA" id="ARBA00010157"/>
    </source>
</evidence>
<feature type="transmembrane region" description="Helical" evidence="7">
    <location>
        <begin position="277"/>
        <end position="298"/>
    </location>
</feature>
<feature type="transmembrane region" description="Helical" evidence="7">
    <location>
        <begin position="558"/>
        <end position="579"/>
    </location>
</feature>
<feature type="transmembrane region" description="Helical" evidence="7">
    <location>
        <begin position="591"/>
        <end position="611"/>
    </location>
</feature>
<dbReference type="PANTHER" id="PTHR33406">
    <property type="entry name" value="MEMBRANE PROTEIN MJ1562-RELATED"/>
    <property type="match status" value="1"/>
</dbReference>
<evidence type="ECO:0000259" key="8">
    <source>
        <dbReference type="PROSITE" id="PS50156"/>
    </source>
</evidence>
<evidence type="ECO:0000256" key="6">
    <source>
        <dbReference type="ARBA" id="ARBA00023136"/>
    </source>
</evidence>
<keyword evidence="5 7" id="KW-1133">Transmembrane helix</keyword>
<comment type="subcellular location">
    <subcellularLocation>
        <location evidence="1">Cell membrane</location>
        <topology evidence="1">Multi-pass membrane protein</topology>
    </subcellularLocation>
</comment>
<feature type="transmembrane region" description="Helical" evidence="7">
    <location>
        <begin position="534"/>
        <end position="551"/>
    </location>
</feature>
<accession>A0ABP9CZS4</accession>
<feature type="transmembrane region" description="Helical" evidence="7">
    <location>
        <begin position="632"/>
        <end position="653"/>
    </location>
</feature>
<feature type="transmembrane region" description="Helical" evidence="7">
    <location>
        <begin position="12"/>
        <end position="35"/>
    </location>
</feature>
<gene>
    <name evidence="9" type="ORF">GCM10023353_30710</name>
</gene>
<keyword evidence="10" id="KW-1185">Reference proteome</keyword>
<organism evidence="9 10">
    <name type="scientific">Tomitella cavernea</name>
    <dbReference type="NCBI Taxonomy" id="1387982"/>
    <lineage>
        <taxon>Bacteria</taxon>
        <taxon>Bacillati</taxon>
        <taxon>Actinomycetota</taxon>
        <taxon>Actinomycetes</taxon>
        <taxon>Mycobacteriales</taxon>
        <taxon>Tomitella</taxon>
    </lineage>
</organism>
<dbReference type="InterPro" id="IPR004869">
    <property type="entry name" value="MMPL_dom"/>
</dbReference>
<evidence type="ECO:0000256" key="3">
    <source>
        <dbReference type="ARBA" id="ARBA00022475"/>
    </source>
</evidence>
<keyword evidence="3" id="KW-1003">Cell membrane</keyword>
<dbReference type="PANTHER" id="PTHR33406:SF6">
    <property type="entry name" value="MEMBRANE PROTEIN YDGH-RELATED"/>
    <property type="match status" value="1"/>
</dbReference>
<sequence length="719" mass="73869">MNRDSGTGPHVLRWLLPAVVVLAWLVIGGVGGPLIGQLASVQSNSQTSYLPASAESTRAAELQKQFADTDTVPAVLVADRSGGRPVTDADSDYLQSLSEWATGSGAGAQQGSPPIRSDDGQALEMVLPVDAADTSNAVEALRTHVSDTAPDGLRVLVSGPAGQAADLGVAFSGIDGLLLGVAGAVVFVILVIVYRSPLLSIFVLVSAVFALAGAGAIVYLLAGSDVLVLNGQSQGILFILVFGAATDYALLLVSRFREELHLDGRRIPAVLRAWRGVLAPVAASAGTVILGVLCLMLSELNSNRSLGPIAAIGIAAAFVASMTFLPAVLALTGRAAFWPLRPAITGRSVRDAEDASGGERKGLWWTIARKVDAHHTAVWVVSALVLAVCAAFTPQLKASGIPQSDIFLTQVDSVTGQSVLSEHFPGGSGSPVLIFARQGAAAEVVDRVQGVPGVAPGVAPVSASGAPGGPPKVVDGRVQVQATLASAADSSAAESAVRGIRDAVQAIPGADAVVGGTTATQIDTQDTAARDRNVVIPAVLVVVLAVLMLLLRAVVAPVLLLATVVLSYAATLGVGALVFNHIFHFPGADPTVPLFAFVFLVALGVDYNIFLMTRVREESARHGTREGVRRGLAVTGGVITSAGIVLAATFGALAVIPLIFLAQVAFLVAFGVLLDTIIVRSALVPALTLQIGDRVWWPSRLWRGAPGRGRDAGEGMKGP</sequence>
<feature type="transmembrane region" description="Helical" evidence="7">
    <location>
        <begin position="201"/>
        <end position="222"/>
    </location>
</feature>
<evidence type="ECO:0000256" key="7">
    <source>
        <dbReference type="SAM" id="Phobius"/>
    </source>
</evidence>
<dbReference type="RefSeq" id="WP_307810931.1">
    <property type="nucleotide sequence ID" value="NZ_BAABKQ010000001.1"/>
</dbReference>
<protein>
    <submittedName>
        <fullName evidence="9">MMPL family transporter</fullName>
    </submittedName>
</protein>
<keyword evidence="4 7" id="KW-0812">Transmembrane</keyword>
<dbReference type="Gene3D" id="1.20.1640.10">
    <property type="entry name" value="Multidrug efflux transporter AcrB transmembrane domain"/>
    <property type="match status" value="2"/>
</dbReference>
<proteinExistence type="inferred from homology"/>
<feature type="transmembrane region" description="Helical" evidence="7">
    <location>
        <begin position="176"/>
        <end position="194"/>
    </location>
</feature>
<dbReference type="EMBL" id="BAABKQ010000001">
    <property type="protein sequence ID" value="GAA4820603.1"/>
    <property type="molecule type" value="Genomic_DNA"/>
</dbReference>
<evidence type="ECO:0000313" key="9">
    <source>
        <dbReference type="EMBL" id="GAA4820603.1"/>
    </source>
</evidence>
<feature type="transmembrane region" description="Helical" evidence="7">
    <location>
        <begin position="377"/>
        <end position="396"/>
    </location>
</feature>
<evidence type="ECO:0000256" key="1">
    <source>
        <dbReference type="ARBA" id="ARBA00004651"/>
    </source>
</evidence>
<evidence type="ECO:0000256" key="5">
    <source>
        <dbReference type="ARBA" id="ARBA00022989"/>
    </source>
</evidence>
<feature type="transmembrane region" description="Helical" evidence="7">
    <location>
        <begin position="234"/>
        <end position="256"/>
    </location>
</feature>